<dbReference type="SMART" id="SM00354">
    <property type="entry name" value="HTH_LACI"/>
    <property type="match status" value="1"/>
</dbReference>
<dbReference type="PANTHER" id="PTHR30146:SF109">
    <property type="entry name" value="HTH-TYPE TRANSCRIPTIONAL REGULATOR GALS"/>
    <property type="match status" value="1"/>
</dbReference>
<dbReference type="InterPro" id="IPR000843">
    <property type="entry name" value="HTH_LacI"/>
</dbReference>
<dbReference type="InterPro" id="IPR010982">
    <property type="entry name" value="Lambda_DNA-bd_dom_sf"/>
</dbReference>
<dbReference type="InterPro" id="IPR001387">
    <property type="entry name" value="Cro/C1-type_HTH"/>
</dbReference>
<dbReference type="Gene3D" id="1.10.260.40">
    <property type="entry name" value="lambda repressor-like DNA-binding domains"/>
    <property type="match status" value="1"/>
</dbReference>
<gene>
    <name evidence="6" type="ORF">SAMN02745887_02082</name>
</gene>
<dbReference type="Proteomes" id="UP000186513">
    <property type="component" value="Unassembled WGS sequence"/>
</dbReference>
<dbReference type="CDD" id="cd01392">
    <property type="entry name" value="HTH_LacI"/>
    <property type="match status" value="1"/>
</dbReference>
<reference evidence="6 7" key="1">
    <citation type="submission" date="2016-11" db="EMBL/GenBank/DDBJ databases">
        <authorList>
            <person name="Jaros S."/>
            <person name="Januszkiewicz K."/>
            <person name="Wedrychowicz H."/>
        </authorList>
    </citation>
    <scope>NUCLEOTIDE SEQUENCE [LARGE SCALE GENOMIC DNA]</scope>
    <source>
        <strain evidence="6 7">DSM 18899</strain>
    </source>
</reference>
<dbReference type="PROSITE" id="PS50932">
    <property type="entry name" value="HTH_LACI_2"/>
    <property type="match status" value="1"/>
</dbReference>
<keyword evidence="1" id="KW-0805">Transcription regulation</keyword>
<dbReference type="RefSeq" id="WP_072428586.1">
    <property type="nucleotide sequence ID" value="NZ_FPKR01000007.1"/>
</dbReference>
<dbReference type="InterPro" id="IPR046335">
    <property type="entry name" value="LacI/GalR-like_sensor"/>
</dbReference>
<dbReference type="CDD" id="cd06267">
    <property type="entry name" value="PBP1_LacI_sugar_binding-like"/>
    <property type="match status" value="1"/>
</dbReference>
<evidence type="ECO:0000256" key="3">
    <source>
        <dbReference type="ARBA" id="ARBA00023163"/>
    </source>
</evidence>
<feature type="domain" description="HTH lacI-type" evidence="4">
    <location>
        <begin position="18"/>
        <end position="72"/>
    </location>
</feature>
<dbReference type="EMBL" id="FPKR01000007">
    <property type="protein sequence ID" value="SFZ76713.1"/>
    <property type="molecule type" value="Genomic_DNA"/>
</dbReference>
<dbReference type="AlphaFoldDB" id="A0A1K2HJJ2"/>
<organism evidence="6 7">
    <name type="scientific">Chitinimonas taiwanensis DSM 18899</name>
    <dbReference type="NCBI Taxonomy" id="1121279"/>
    <lineage>
        <taxon>Bacteria</taxon>
        <taxon>Pseudomonadati</taxon>
        <taxon>Pseudomonadota</taxon>
        <taxon>Betaproteobacteria</taxon>
        <taxon>Neisseriales</taxon>
        <taxon>Chitinibacteraceae</taxon>
        <taxon>Chitinimonas</taxon>
    </lineage>
</organism>
<dbReference type="PANTHER" id="PTHR30146">
    <property type="entry name" value="LACI-RELATED TRANSCRIPTIONAL REPRESSOR"/>
    <property type="match status" value="1"/>
</dbReference>
<sequence>MSDLPADLPSSAPRHGPATMQDVADAAGVSRVTVSKFFNGGASLKPATRERIEAACRTLQYSPDPHAVSLVKGRSNLIGVVLPVISEPYFAAVLQTLEQEAATQGLQLLIQSSANDPAREAAALLALKAMKVAGIIITVVDSMQNAALLDSLAREMRIVHFDTYLTPACHHVLNDNHQSIRLLVEHCLARGRKPAYLGAPHIAFPSRPERLESYLDALRAAGLPPCVVPVAEEEHTWRFEAYAHKYVGQWLAEGSWREAQIGALVCATDRLALGAMRAMREHGLEPGRDLLVCGHDDLSFSEYLHPALTTARQDVARLGRAAIECLSLPDDYFNARRPYFERRLPAELVIRESA</sequence>
<evidence type="ECO:0000256" key="2">
    <source>
        <dbReference type="ARBA" id="ARBA00023125"/>
    </source>
</evidence>
<keyword evidence="7" id="KW-1185">Reference proteome</keyword>
<accession>A0A1K2HJJ2</accession>
<dbReference type="Gene3D" id="3.40.50.2300">
    <property type="match status" value="2"/>
</dbReference>
<dbReference type="GO" id="GO:0000976">
    <property type="term" value="F:transcription cis-regulatory region binding"/>
    <property type="evidence" value="ECO:0007669"/>
    <property type="project" value="TreeGrafter"/>
</dbReference>
<dbReference type="STRING" id="1121279.SAMN02745887_02082"/>
<dbReference type="PROSITE" id="PS50943">
    <property type="entry name" value="HTH_CROC1"/>
    <property type="match status" value="1"/>
</dbReference>
<evidence type="ECO:0000313" key="6">
    <source>
        <dbReference type="EMBL" id="SFZ76713.1"/>
    </source>
</evidence>
<protein>
    <submittedName>
        <fullName evidence="6">Transcriptional regulator, LacI family</fullName>
    </submittedName>
</protein>
<dbReference type="SUPFAM" id="SSF47413">
    <property type="entry name" value="lambda repressor-like DNA-binding domains"/>
    <property type="match status" value="1"/>
</dbReference>
<evidence type="ECO:0000259" key="5">
    <source>
        <dbReference type="PROSITE" id="PS50943"/>
    </source>
</evidence>
<dbReference type="GO" id="GO:0003700">
    <property type="term" value="F:DNA-binding transcription factor activity"/>
    <property type="evidence" value="ECO:0007669"/>
    <property type="project" value="TreeGrafter"/>
</dbReference>
<proteinExistence type="predicted"/>
<evidence type="ECO:0000259" key="4">
    <source>
        <dbReference type="PROSITE" id="PS50932"/>
    </source>
</evidence>
<dbReference type="InterPro" id="IPR028082">
    <property type="entry name" value="Peripla_BP_I"/>
</dbReference>
<dbReference type="SUPFAM" id="SSF53822">
    <property type="entry name" value="Periplasmic binding protein-like I"/>
    <property type="match status" value="1"/>
</dbReference>
<evidence type="ECO:0000313" key="7">
    <source>
        <dbReference type="Proteomes" id="UP000186513"/>
    </source>
</evidence>
<name>A0A1K2HJJ2_9NEIS</name>
<evidence type="ECO:0000256" key="1">
    <source>
        <dbReference type="ARBA" id="ARBA00023015"/>
    </source>
</evidence>
<dbReference type="Pfam" id="PF13377">
    <property type="entry name" value="Peripla_BP_3"/>
    <property type="match status" value="1"/>
</dbReference>
<keyword evidence="3" id="KW-0804">Transcription</keyword>
<feature type="domain" description="HTH cro/C1-type" evidence="5">
    <location>
        <begin position="19"/>
        <end position="66"/>
    </location>
</feature>
<dbReference type="Pfam" id="PF00356">
    <property type="entry name" value="LacI"/>
    <property type="match status" value="1"/>
</dbReference>
<keyword evidence="2" id="KW-0238">DNA-binding</keyword>